<accession>A0A6M4YW84</accession>
<evidence type="ECO:0000313" key="2">
    <source>
        <dbReference type="Proteomes" id="UP000501427"/>
    </source>
</evidence>
<dbReference type="PANTHER" id="PTHR36931">
    <property type="entry name" value="UPF0153 PROTEIN YEIW"/>
    <property type="match status" value="1"/>
</dbReference>
<reference evidence="1 2" key="1">
    <citation type="submission" date="2019-03" db="EMBL/GenBank/DDBJ databases">
        <title>Novel transposon Tn6433 accelerates the dissemination of tet(E) in Aeromonas from aerobic biofilm under oxytetracycline stress.</title>
        <authorList>
            <person name="Shi Y."/>
            <person name="Tian Z."/>
            <person name="Zhang Y."/>
            <person name="Zhang H."/>
            <person name="Yang M."/>
        </authorList>
    </citation>
    <scope>NUCLEOTIDE SEQUENCE [LARGE SCALE GENOMIC DNA]</scope>
    <source>
        <strain evidence="1 2">T0.1-19</strain>
    </source>
</reference>
<protein>
    <submittedName>
        <fullName evidence="1">YkgJ family cysteine cluster protein</fullName>
    </submittedName>
</protein>
<sequence length="83" mass="8896">MECRQGCGACCTAPSISSAIPGMPEGKPAGVPCVQLDQWLGCKIFGQPERPAVCSSFRPMQDVCGSHRQEAVWLIGEMERLTA</sequence>
<dbReference type="Proteomes" id="UP000501427">
    <property type="component" value="Chromosome"/>
</dbReference>
<dbReference type="RefSeq" id="WP_025325492.1">
    <property type="nucleotide sequence ID" value="NZ_CAWNWS010000098.1"/>
</dbReference>
<proteinExistence type="predicted"/>
<evidence type="ECO:0000313" key="1">
    <source>
        <dbReference type="EMBL" id="QJT23533.1"/>
    </source>
</evidence>
<dbReference type="InterPro" id="IPR005358">
    <property type="entry name" value="Puta_zinc/iron-chelating_dom"/>
</dbReference>
<gene>
    <name evidence="1" type="ORF">E4184_20335</name>
</gene>
<name>A0A6M4YW84_AERME</name>
<dbReference type="Pfam" id="PF03692">
    <property type="entry name" value="CxxCxxCC"/>
    <property type="match status" value="1"/>
</dbReference>
<dbReference type="EMBL" id="CP038441">
    <property type="protein sequence ID" value="QJT23533.1"/>
    <property type="molecule type" value="Genomic_DNA"/>
</dbReference>
<dbReference type="GeneID" id="99769122"/>
<dbReference type="PANTHER" id="PTHR36931:SF1">
    <property type="entry name" value="UPF0153 PROTEIN YEIW"/>
    <property type="match status" value="1"/>
</dbReference>
<dbReference type="AlphaFoldDB" id="A0A6M4YW84"/>
<dbReference type="InterPro" id="IPR052572">
    <property type="entry name" value="UPF0153_domain"/>
</dbReference>
<organism evidence="1 2">
    <name type="scientific">Aeromonas media</name>
    <dbReference type="NCBI Taxonomy" id="651"/>
    <lineage>
        <taxon>Bacteria</taxon>
        <taxon>Pseudomonadati</taxon>
        <taxon>Pseudomonadota</taxon>
        <taxon>Gammaproteobacteria</taxon>
        <taxon>Aeromonadales</taxon>
        <taxon>Aeromonadaceae</taxon>
        <taxon>Aeromonas</taxon>
    </lineage>
</organism>